<evidence type="ECO:0000256" key="1">
    <source>
        <dbReference type="SAM" id="MobiDB-lite"/>
    </source>
</evidence>
<protein>
    <submittedName>
        <fullName evidence="2">Uncharacterized protein</fullName>
    </submittedName>
</protein>
<evidence type="ECO:0000313" key="2">
    <source>
        <dbReference type="EMBL" id="MCI71664.1"/>
    </source>
</evidence>
<reference evidence="2 3" key="1">
    <citation type="journal article" date="2018" name="Front. Plant Sci.">
        <title>Red Clover (Trifolium pratense) and Zigzag Clover (T. medium) - A Picture of Genomic Similarities and Differences.</title>
        <authorList>
            <person name="Dluhosova J."/>
            <person name="Istvanek J."/>
            <person name="Nedelnik J."/>
            <person name="Repkova J."/>
        </authorList>
    </citation>
    <scope>NUCLEOTIDE SEQUENCE [LARGE SCALE GENOMIC DNA]</scope>
    <source>
        <strain evidence="3">cv. 10/8</strain>
        <tissue evidence="2">Leaf</tissue>
    </source>
</reference>
<dbReference type="AlphaFoldDB" id="A0A392UG62"/>
<keyword evidence="3" id="KW-1185">Reference proteome</keyword>
<dbReference type="Proteomes" id="UP000265520">
    <property type="component" value="Unassembled WGS sequence"/>
</dbReference>
<organism evidence="2 3">
    <name type="scientific">Trifolium medium</name>
    <dbReference type="NCBI Taxonomy" id="97028"/>
    <lineage>
        <taxon>Eukaryota</taxon>
        <taxon>Viridiplantae</taxon>
        <taxon>Streptophyta</taxon>
        <taxon>Embryophyta</taxon>
        <taxon>Tracheophyta</taxon>
        <taxon>Spermatophyta</taxon>
        <taxon>Magnoliopsida</taxon>
        <taxon>eudicotyledons</taxon>
        <taxon>Gunneridae</taxon>
        <taxon>Pentapetalae</taxon>
        <taxon>rosids</taxon>
        <taxon>fabids</taxon>
        <taxon>Fabales</taxon>
        <taxon>Fabaceae</taxon>
        <taxon>Papilionoideae</taxon>
        <taxon>50 kb inversion clade</taxon>
        <taxon>NPAAA clade</taxon>
        <taxon>Hologalegina</taxon>
        <taxon>IRL clade</taxon>
        <taxon>Trifolieae</taxon>
        <taxon>Trifolium</taxon>
    </lineage>
</organism>
<feature type="compositionally biased region" description="Acidic residues" evidence="1">
    <location>
        <begin position="7"/>
        <end position="17"/>
    </location>
</feature>
<evidence type="ECO:0000313" key="3">
    <source>
        <dbReference type="Proteomes" id="UP000265520"/>
    </source>
</evidence>
<comment type="caution">
    <text evidence="2">The sequence shown here is derived from an EMBL/GenBank/DDBJ whole genome shotgun (WGS) entry which is preliminary data.</text>
</comment>
<sequence>GARVEREEADEEEEEMDQFERRVHPDQQQVPEEPQASAMPRYTNSINEMASLLHNIELSQRAGLPNMYYDTNSSLYTEAM</sequence>
<accession>A0A392UG62</accession>
<dbReference type="EMBL" id="LXQA010801090">
    <property type="protein sequence ID" value="MCI71664.1"/>
    <property type="molecule type" value="Genomic_DNA"/>
</dbReference>
<name>A0A392UG62_9FABA</name>
<feature type="non-terminal residue" evidence="2">
    <location>
        <position position="80"/>
    </location>
</feature>
<feature type="region of interest" description="Disordered" evidence="1">
    <location>
        <begin position="1"/>
        <end position="40"/>
    </location>
</feature>
<feature type="non-terminal residue" evidence="2">
    <location>
        <position position="1"/>
    </location>
</feature>
<proteinExistence type="predicted"/>